<organism evidence="1">
    <name type="scientific">uncultured Caudovirales phage</name>
    <dbReference type="NCBI Taxonomy" id="2100421"/>
    <lineage>
        <taxon>Viruses</taxon>
        <taxon>Duplodnaviria</taxon>
        <taxon>Heunggongvirae</taxon>
        <taxon>Uroviricota</taxon>
        <taxon>Caudoviricetes</taxon>
        <taxon>Peduoviridae</taxon>
        <taxon>Maltschvirus</taxon>
        <taxon>Maltschvirus maltsch</taxon>
    </lineage>
</organism>
<dbReference type="InterPro" id="IPR013320">
    <property type="entry name" value="ConA-like_dom_sf"/>
</dbReference>
<dbReference type="EMBL" id="LR798211">
    <property type="protein sequence ID" value="CAB5187333.1"/>
    <property type="molecule type" value="Genomic_DNA"/>
</dbReference>
<reference evidence="1" key="1">
    <citation type="submission" date="2020-05" db="EMBL/GenBank/DDBJ databases">
        <authorList>
            <person name="Chiriac C."/>
            <person name="Salcher M."/>
            <person name="Ghai R."/>
            <person name="Kavagutti S V."/>
        </authorList>
    </citation>
    <scope>NUCLEOTIDE SEQUENCE</scope>
</reference>
<accession>A0A6J7WDH3</accession>
<proteinExistence type="predicted"/>
<dbReference type="SUPFAM" id="SSF49899">
    <property type="entry name" value="Concanavalin A-like lectins/glucanases"/>
    <property type="match status" value="1"/>
</dbReference>
<gene>
    <name evidence="1" type="ORF">UFOVP161_35</name>
</gene>
<name>A0A6J7WDH3_9CAUD</name>
<evidence type="ECO:0008006" key="2">
    <source>
        <dbReference type="Google" id="ProtNLM"/>
    </source>
</evidence>
<evidence type="ECO:0000313" key="1">
    <source>
        <dbReference type="EMBL" id="CAB5187333.1"/>
    </source>
</evidence>
<sequence>MSFGLDVRNGAGLGLGSIPSLKNAPAYAPLNLKFTDTTTLDSSVTFTRSTTATYVDSTGLVKTAAINAPRFNYDPVTLASKGLLIEEPRTNLALYSDQINNVTWVKAGGTITTDATTAPDGTVSAELLVEDTSTGGHSVTQSIVGLPDSTVYTVSAYVKPNSRSWIAVSFADKANVNNRVWYNITTDTQGTTNGTVTAFSAVAAGNGWYRISVSASTGTGVSVPALRFSLGSADNTASYTGNGTSGAFIWGAQVELGAFSTSYIPTTTISVARTADNASITGSAFSSWFNATSGTMFAQFQYNSLNSATPGRIFTITDGTTNNYLNLYQESTTSFAGSVQVAGVSQALLPAIAPPNTSINKIALSYAANSFAAAGNGGTVATDTSGTVPTVDRAVIGAHENGSAAYLNGHILQIAYYPRVLTPAALQSITI</sequence>
<protein>
    <recommendedName>
        <fullName evidence="2">Concanavalin A-like lectin/glucanases superfamily</fullName>
    </recommendedName>
</protein>